<keyword evidence="1 2" id="KW-0129">CBS domain</keyword>
<dbReference type="RefSeq" id="WP_092054428.1">
    <property type="nucleotide sequence ID" value="NZ_FOJJ01000006.1"/>
</dbReference>
<dbReference type="Pfam" id="PF10335">
    <property type="entry name" value="DUF294_C"/>
    <property type="match status" value="1"/>
</dbReference>
<dbReference type="InterPro" id="IPR043519">
    <property type="entry name" value="NT_sf"/>
</dbReference>
<dbReference type="PROSITE" id="PS51371">
    <property type="entry name" value="CBS"/>
    <property type="match status" value="2"/>
</dbReference>
<accession>A0A550J6B1</accession>
<sequence>MPLFKHLKEAQPFSQLPDAIRDEICAAAILKRYASGVYLFKQNDPPTGFLYVIKEGLVEITVLAPGGEEMVVDYRNESTFVGGTPIFTGEPYTGGARTVKQTDCYLIPADILKRAAADYPQVGDYFTRIIHSRVRKLYTEIVADHTQQALTHMEAYPFKKRLSEIMTSPVETCAPEDTVRQVAQRLGKRQISALLVADEHNTHLGLITERDLVAKALAPEGANPDTLTAADVMNRKTCSMPPSTYMYEAMAYMLNHQIRHLPVVDNGEVVGMVTVRDLMRFRSQKAMLLVGNIREERSLEGLAAIRREIVGVARTLLSETRRTPEVMEILSYIHHGIIRQVYDLCLEQMLAEGYRPPNIRYCFLLMGSGGRREMLLNPDQDNGFIFEDVPDDRLPEIEDFFAPFAEKIVNALNRVGYPLCAGRVMVNNPLWRGRLGDWDRRISDWVNDPEPQKVRYSSIFFDFTPLAGDAALALSLRAIVDREIREFQGFLYHMMSLDLRYKVPIGLLGRFLTEKSGEHNGELSLKQGGSIYIVDCVRMFALEKGLPELSTLDRLKALVKRNVFSVETAEHIRAAFEALTFLRLRTEIAAFAAGREPSHYLDPSLLSKTEQDLLREAFNAVSKLQEATKRHFARTPF</sequence>
<dbReference type="Pfam" id="PF00027">
    <property type="entry name" value="cNMP_binding"/>
    <property type="match status" value="1"/>
</dbReference>
<dbReference type="GO" id="GO:0008773">
    <property type="term" value="F:[protein-PII] uridylyltransferase activity"/>
    <property type="evidence" value="ECO:0007669"/>
    <property type="project" value="InterPro"/>
</dbReference>
<dbReference type="Proteomes" id="UP000317155">
    <property type="component" value="Unassembled WGS sequence"/>
</dbReference>
<dbReference type="InterPro" id="IPR000595">
    <property type="entry name" value="cNMP-bd_dom"/>
</dbReference>
<dbReference type="SUPFAM" id="SSF81301">
    <property type="entry name" value="Nucleotidyltransferase"/>
    <property type="match status" value="1"/>
</dbReference>
<organism evidence="5 6">
    <name type="scientific">Trichloromonas acetexigens</name>
    <dbReference type="NCBI Taxonomy" id="38815"/>
    <lineage>
        <taxon>Bacteria</taxon>
        <taxon>Pseudomonadati</taxon>
        <taxon>Thermodesulfobacteriota</taxon>
        <taxon>Desulfuromonadia</taxon>
        <taxon>Desulfuromonadales</taxon>
        <taxon>Trichloromonadaceae</taxon>
        <taxon>Trichloromonas</taxon>
    </lineage>
</organism>
<dbReference type="SMART" id="SM00116">
    <property type="entry name" value="CBS"/>
    <property type="match status" value="2"/>
</dbReference>
<dbReference type="CDD" id="cd05401">
    <property type="entry name" value="NT_GlnE_GlnD_like"/>
    <property type="match status" value="1"/>
</dbReference>
<dbReference type="InterPro" id="IPR018821">
    <property type="entry name" value="DUF294_put_nucleoTrafse_sb-bd"/>
</dbReference>
<dbReference type="EMBL" id="VJVV01000014">
    <property type="protein sequence ID" value="TRO78790.1"/>
    <property type="molecule type" value="Genomic_DNA"/>
</dbReference>
<evidence type="ECO:0000313" key="6">
    <source>
        <dbReference type="Proteomes" id="UP000317155"/>
    </source>
</evidence>
<dbReference type="PROSITE" id="PS50042">
    <property type="entry name" value="CNMP_BINDING_3"/>
    <property type="match status" value="1"/>
</dbReference>
<dbReference type="InterPro" id="IPR046342">
    <property type="entry name" value="CBS_dom_sf"/>
</dbReference>
<name>A0A550J6B1_9BACT</name>
<dbReference type="Pfam" id="PF00571">
    <property type="entry name" value="CBS"/>
    <property type="match status" value="2"/>
</dbReference>
<dbReference type="PANTHER" id="PTHR43080:SF2">
    <property type="entry name" value="CBS DOMAIN-CONTAINING PROTEIN"/>
    <property type="match status" value="1"/>
</dbReference>
<dbReference type="OrthoDB" id="9808528at2"/>
<keyword evidence="6" id="KW-1185">Reference proteome</keyword>
<gene>
    <name evidence="5" type="ORF">FL622_15065</name>
</gene>
<evidence type="ECO:0000259" key="4">
    <source>
        <dbReference type="PROSITE" id="PS51371"/>
    </source>
</evidence>
<dbReference type="AlphaFoldDB" id="A0A550J6B1"/>
<dbReference type="Gene3D" id="2.60.120.10">
    <property type="entry name" value="Jelly Rolls"/>
    <property type="match status" value="1"/>
</dbReference>
<dbReference type="SMART" id="SM00100">
    <property type="entry name" value="cNMP"/>
    <property type="match status" value="1"/>
</dbReference>
<dbReference type="CDD" id="cd00038">
    <property type="entry name" value="CAP_ED"/>
    <property type="match status" value="1"/>
</dbReference>
<protein>
    <submittedName>
        <fullName evidence="5">CBS domain-containing protein</fullName>
    </submittedName>
</protein>
<dbReference type="Gene3D" id="3.10.580.10">
    <property type="entry name" value="CBS-domain"/>
    <property type="match status" value="1"/>
</dbReference>
<dbReference type="Pfam" id="PF03445">
    <property type="entry name" value="DUF294"/>
    <property type="match status" value="1"/>
</dbReference>
<reference evidence="5 6" key="1">
    <citation type="submission" date="2019-07" db="EMBL/GenBank/DDBJ databases">
        <title>Insights of Desulfuromonas acetexigens electromicrobiology.</title>
        <authorList>
            <person name="Katuri K."/>
            <person name="Sapireddy V."/>
            <person name="Shaw D.R."/>
            <person name="Saikaly P."/>
        </authorList>
    </citation>
    <scope>NUCLEOTIDE SEQUENCE [LARGE SCALE GENOMIC DNA]</scope>
    <source>
        <strain evidence="5 6">2873</strain>
    </source>
</reference>
<dbReference type="SUPFAM" id="SSF54631">
    <property type="entry name" value="CBS-domain pair"/>
    <property type="match status" value="1"/>
</dbReference>
<proteinExistence type="predicted"/>
<feature type="domain" description="Cyclic nucleotide-binding" evidence="3">
    <location>
        <begin position="12"/>
        <end position="114"/>
    </location>
</feature>
<evidence type="ECO:0000259" key="3">
    <source>
        <dbReference type="PROSITE" id="PS50042"/>
    </source>
</evidence>
<evidence type="ECO:0000256" key="2">
    <source>
        <dbReference type="PROSITE-ProRule" id="PRU00703"/>
    </source>
</evidence>
<dbReference type="InterPro" id="IPR018490">
    <property type="entry name" value="cNMP-bd_dom_sf"/>
</dbReference>
<dbReference type="InterPro" id="IPR005105">
    <property type="entry name" value="GlnD_Uridyltrans_N"/>
</dbReference>
<evidence type="ECO:0000313" key="5">
    <source>
        <dbReference type="EMBL" id="TRO78790.1"/>
    </source>
</evidence>
<evidence type="ECO:0000256" key="1">
    <source>
        <dbReference type="ARBA" id="ARBA00023122"/>
    </source>
</evidence>
<feature type="domain" description="CBS" evidence="4">
    <location>
        <begin position="233"/>
        <end position="289"/>
    </location>
</feature>
<dbReference type="InterPro" id="IPR000644">
    <property type="entry name" value="CBS_dom"/>
</dbReference>
<dbReference type="PANTHER" id="PTHR43080">
    <property type="entry name" value="CBS DOMAIN-CONTAINING PROTEIN CBSX3, MITOCHONDRIAL"/>
    <property type="match status" value="1"/>
</dbReference>
<comment type="caution">
    <text evidence="5">The sequence shown here is derived from an EMBL/GenBank/DDBJ whole genome shotgun (WGS) entry which is preliminary data.</text>
</comment>
<dbReference type="InterPro" id="IPR014710">
    <property type="entry name" value="RmlC-like_jellyroll"/>
</dbReference>
<dbReference type="SUPFAM" id="SSF51206">
    <property type="entry name" value="cAMP-binding domain-like"/>
    <property type="match status" value="1"/>
</dbReference>
<dbReference type="InterPro" id="IPR051257">
    <property type="entry name" value="Diverse_CBS-Domain"/>
</dbReference>
<feature type="domain" description="CBS" evidence="4">
    <location>
        <begin position="166"/>
        <end position="226"/>
    </location>
</feature>